<feature type="domain" description="Anti-sigma-28 factor FlgM C-terminal" evidence="10">
    <location>
        <begin position="46"/>
        <end position="94"/>
    </location>
</feature>
<comment type="function">
    <text evidence="7">Responsible for the coupling of flagellin expression to flagellar assembly by preventing expression of the flagellin genes when a component of the middle class of proteins is defective. It negatively regulates flagellar genes by inhibiting the activity of FliA by directly binding to FliA.</text>
</comment>
<keyword evidence="11" id="KW-0282">Flagellum</keyword>
<dbReference type="InterPro" id="IPR031316">
    <property type="entry name" value="FlgM_C"/>
</dbReference>
<dbReference type="GO" id="GO:0044781">
    <property type="term" value="P:bacterial-type flagellum organization"/>
    <property type="evidence" value="ECO:0007669"/>
    <property type="project" value="UniProtKB-KW"/>
</dbReference>
<dbReference type="GO" id="GO:0045892">
    <property type="term" value="P:negative regulation of DNA-templated transcription"/>
    <property type="evidence" value="ECO:0007669"/>
    <property type="project" value="InterPro"/>
</dbReference>
<keyword evidence="12" id="KW-1185">Reference proteome</keyword>
<feature type="compositionally biased region" description="Polar residues" evidence="9">
    <location>
        <begin position="7"/>
        <end position="17"/>
    </location>
</feature>
<keyword evidence="4" id="KW-1005">Bacterial flagellum biogenesis</keyword>
<dbReference type="NCBIfam" id="TIGR03824">
    <property type="entry name" value="FlgM_jcvi"/>
    <property type="match status" value="1"/>
</dbReference>
<dbReference type="Proteomes" id="UP000239326">
    <property type="component" value="Chromosome"/>
</dbReference>
<evidence type="ECO:0000256" key="8">
    <source>
        <dbReference type="ARBA" id="ARBA00030117"/>
    </source>
</evidence>
<evidence type="ECO:0000259" key="10">
    <source>
        <dbReference type="Pfam" id="PF04316"/>
    </source>
</evidence>
<evidence type="ECO:0000256" key="2">
    <source>
        <dbReference type="ARBA" id="ARBA00017823"/>
    </source>
</evidence>
<evidence type="ECO:0000256" key="7">
    <source>
        <dbReference type="ARBA" id="ARBA00024739"/>
    </source>
</evidence>
<evidence type="ECO:0000256" key="1">
    <source>
        <dbReference type="ARBA" id="ARBA00005322"/>
    </source>
</evidence>
<evidence type="ECO:0000256" key="5">
    <source>
        <dbReference type="ARBA" id="ARBA00023015"/>
    </source>
</evidence>
<keyword evidence="6" id="KW-0804">Transcription</keyword>
<evidence type="ECO:0000256" key="4">
    <source>
        <dbReference type="ARBA" id="ARBA00022795"/>
    </source>
</evidence>
<dbReference type="OrthoDB" id="5298032at2"/>
<feature type="compositionally biased region" description="Low complexity" evidence="9">
    <location>
        <begin position="18"/>
        <end position="42"/>
    </location>
</feature>
<dbReference type="KEGG" id="simp:C6571_10035"/>
<protein>
    <recommendedName>
        <fullName evidence="2">Negative regulator of flagellin synthesis</fullName>
    </recommendedName>
    <alternativeName>
        <fullName evidence="8">Anti-sigma-28 factor</fullName>
    </alternativeName>
</protein>
<organism evidence="11 12">
    <name type="scientific">Simplicispira suum</name>
    <dbReference type="NCBI Taxonomy" id="2109915"/>
    <lineage>
        <taxon>Bacteria</taxon>
        <taxon>Pseudomonadati</taxon>
        <taxon>Pseudomonadota</taxon>
        <taxon>Betaproteobacteria</taxon>
        <taxon>Burkholderiales</taxon>
        <taxon>Comamonadaceae</taxon>
        <taxon>Simplicispira</taxon>
    </lineage>
</organism>
<gene>
    <name evidence="11" type="primary">flgM</name>
    <name evidence="11" type="ORF">C6571_10035</name>
</gene>
<name>A0A2S0N587_9BURK</name>
<keyword evidence="3" id="KW-0678">Repressor</keyword>
<comment type="similarity">
    <text evidence="1">Belongs to the FlgM family.</text>
</comment>
<keyword evidence="11" id="KW-0966">Cell projection</keyword>
<dbReference type="Pfam" id="PF04316">
    <property type="entry name" value="FlgM"/>
    <property type="match status" value="1"/>
</dbReference>
<dbReference type="InterPro" id="IPR007412">
    <property type="entry name" value="FlgM"/>
</dbReference>
<evidence type="ECO:0000313" key="12">
    <source>
        <dbReference type="Proteomes" id="UP000239326"/>
    </source>
</evidence>
<accession>A0A2S0N587</accession>
<keyword evidence="5" id="KW-0805">Transcription regulation</keyword>
<dbReference type="EMBL" id="CP027669">
    <property type="protein sequence ID" value="AVO43187.1"/>
    <property type="molecule type" value="Genomic_DNA"/>
</dbReference>
<dbReference type="RefSeq" id="WP_106448162.1">
    <property type="nucleotide sequence ID" value="NZ_CP027669.1"/>
</dbReference>
<evidence type="ECO:0000256" key="9">
    <source>
        <dbReference type="SAM" id="MobiDB-lite"/>
    </source>
</evidence>
<keyword evidence="11" id="KW-0969">Cilium</keyword>
<dbReference type="SUPFAM" id="SSF101498">
    <property type="entry name" value="Anti-sigma factor FlgM"/>
    <property type="match status" value="1"/>
</dbReference>
<proteinExistence type="inferred from homology"/>
<evidence type="ECO:0000256" key="6">
    <source>
        <dbReference type="ARBA" id="ARBA00023163"/>
    </source>
</evidence>
<sequence length="106" mass="10821">MKIGQQPELSSAVAQSNASKQAKTAAPAAEASTKAPASAAAAGVPVTLSRTAREIEQTGRNQTDFDAGRVKAVRSAIENGTFKVDAGAIADKMLANAEEIISHSRG</sequence>
<reference evidence="11 12" key="1">
    <citation type="submission" date="2018-03" db="EMBL/GenBank/DDBJ databases">
        <title>Genome sequencing of Simplicispira sp.</title>
        <authorList>
            <person name="Kim S.-J."/>
            <person name="Heo J."/>
            <person name="Kwon S.-W."/>
        </authorList>
    </citation>
    <scope>NUCLEOTIDE SEQUENCE [LARGE SCALE GENOMIC DNA]</scope>
    <source>
        <strain evidence="11 12">SC1-8</strain>
    </source>
</reference>
<evidence type="ECO:0000313" key="11">
    <source>
        <dbReference type="EMBL" id="AVO43187.1"/>
    </source>
</evidence>
<dbReference type="InterPro" id="IPR035890">
    <property type="entry name" value="Anti-sigma-28_factor_FlgM_sf"/>
</dbReference>
<evidence type="ECO:0000256" key="3">
    <source>
        <dbReference type="ARBA" id="ARBA00022491"/>
    </source>
</evidence>
<dbReference type="AlphaFoldDB" id="A0A2S0N587"/>
<feature type="region of interest" description="Disordered" evidence="9">
    <location>
        <begin position="1"/>
        <end position="46"/>
    </location>
</feature>